<dbReference type="Pfam" id="PF03938">
    <property type="entry name" value="OmpH"/>
    <property type="match status" value="1"/>
</dbReference>
<dbReference type="InterPro" id="IPR024930">
    <property type="entry name" value="Skp_dom_sf"/>
</dbReference>
<dbReference type="AlphaFoldDB" id="A0A246GJK0"/>
<accession>A0A246GJK0</accession>
<proteinExistence type="predicted"/>
<evidence type="ECO:0000313" key="2">
    <source>
        <dbReference type="EMBL" id="OWP84472.1"/>
    </source>
</evidence>
<evidence type="ECO:0000256" key="1">
    <source>
        <dbReference type="SAM" id="Phobius"/>
    </source>
</evidence>
<organism evidence="2 3">
    <name type="scientific">Flavobacterium davisii</name>
    <dbReference type="NCBI Taxonomy" id="2906077"/>
    <lineage>
        <taxon>Bacteria</taxon>
        <taxon>Pseudomonadati</taxon>
        <taxon>Bacteroidota</taxon>
        <taxon>Flavobacteriia</taxon>
        <taxon>Flavobacteriales</taxon>
        <taxon>Flavobacteriaceae</taxon>
        <taxon>Flavobacterium</taxon>
    </lineage>
</organism>
<dbReference type="RefSeq" id="WP_088391692.1">
    <property type="nucleotide sequence ID" value="NZ_MTCZ01000033.1"/>
</dbReference>
<dbReference type="Gene3D" id="3.30.910.20">
    <property type="entry name" value="Skp domain"/>
    <property type="match status" value="1"/>
</dbReference>
<name>A0A246GJK0_9FLAO</name>
<feature type="non-terminal residue" evidence="2">
    <location>
        <position position="1"/>
    </location>
</feature>
<comment type="caution">
    <text evidence="2">The sequence shown here is derived from an EMBL/GenBank/DDBJ whole genome shotgun (WGS) entry which is preliminary data.</text>
</comment>
<keyword evidence="1" id="KW-0812">Transmembrane</keyword>
<dbReference type="EMBL" id="MTCZ01000033">
    <property type="protein sequence ID" value="OWP84472.1"/>
    <property type="molecule type" value="Genomic_DNA"/>
</dbReference>
<protein>
    <recommendedName>
        <fullName evidence="4">OmpH family outer membrane protein</fullName>
    </recommendedName>
</protein>
<gene>
    <name evidence="2" type="ORF">BWK59_05140</name>
</gene>
<keyword evidence="1" id="KW-1133">Transmembrane helix</keyword>
<keyword evidence="1" id="KW-0472">Membrane</keyword>
<feature type="transmembrane region" description="Helical" evidence="1">
    <location>
        <begin position="21"/>
        <end position="42"/>
    </location>
</feature>
<dbReference type="SUPFAM" id="SSF111384">
    <property type="entry name" value="OmpH-like"/>
    <property type="match status" value="1"/>
</dbReference>
<evidence type="ECO:0008006" key="4">
    <source>
        <dbReference type="Google" id="ProtNLM"/>
    </source>
</evidence>
<evidence type="ECO:0000313" key="3">
    <source>
        <dbReference type="Proteomes" id="UP000197768"/>
    </source>
</evidence>
<reference evidence="2 3" key="1">
    <citation type="journal article" date="2017" name="Infect. Genet. Evol.">
        <title>Comparative genome analysis of fish pathogen Flavobacterium columnare reveals extensive sequence diversity within the species.</title>
        <authorList>
            <person name="Kayansamruaj P."/>
            <person name="Dong H.T."/>
            <person name="Hirono I."/>
            <person name="Kondo H."/>
            <person name="Senapin S."/>
            <person name="Rodkhum C."/>
        </authorList>
    </citation>
    <scope>NUCLEOTIDE SEQUENCE [LARGE SCALE GENOMIC DNA]</scope>
    <source>
        <strain evidence="2 3">1215</strain>
    </source>
</reference>
<dbReference type="Proteomes" id="UP000197768">
    <property type="component" value="Unassembled WGS sequence"/>
</dbReference>
<dbReference type="GO" id="GO:0051082">
    <property type="term" value="F:unfolded protein binding"/>
    <property type="evidence" value="ECO:0007669"/>
    <property type="project" value="InterPro"/>
</dbReference>
<sequence>SYFWENFKKMRFSWEKCNNKILPLGLILFIFIVLLLIVFQVFKSPDVVCVDNAKLFEGFNMTKEMKKAGEHEFRTQKAVLDSLYAKINTPGNENNQNLNKEFILKRNEFEQASQAFVMQESAKIWKRLQEYVQEYAVQKNYQIVIGSTEQQQIIYANSKADITLDLIQFSNQKYEGN</sequence>
<dbReference type="InterPro" id="IPR005632">
    <property type="entry name" value="Chaperone_Skp"/>
</dbReference>
<dbReference type="SMART" id="SM00935">
    <property type="entry name" value="OmpH"/>
    <property type="match status" value="1"/>
</dbReference>